<dbReference type="HOGENOM" id="CLU_038149_4_0_7"/>
<accession>F3YY88</accession>
<keyword evidence="7" id="KW-0235">DNA replication</keyword>
<dbReference type="InterPro" id="IPR046938">
    <property type="entry name" value="DNA_clamp_sf"/>
</dbReference>
<dbReference type="RefSeq" id="WP_014259335.1">
    <property type="nucleotide sequence ID" value="NC_016629.1"/>
</dbReference>
<keyword evidence="8" id="KW-0239">DNA-directed DNA polymerase</keyword>
<dbReference type="PANTHER" id="PTHR30478">
    <property type="entry name" value="DNA POLYMERASE III SUBUNIT BETA"/>
    <property type="match status" value="1"/>
</dbReference>
<dbReference type="GO" id="GO:0008408">
    <property type="term" value="F:3'-5' exonuclease activity"/>
    <property type="evidence" value="ECO:0007669"/>
    <property type="project" value="InterPro"/>
</dbReference>
<dbReference type="NCBIfam" id="TIGR00663">
    <property type="entry name" value="dnan"/>
    <property type="match status" value="1"/>
</dbReference>
<evidence type="ECO:0000256" key="4">
    <source>
        <dbReference type="ARBA" id="ARBA00022490"/>
    </source>
</evidence>
<feature type="domain" description="DNA polymerase III beta sliding clamp C-terminal" evidence="13">
    <location>
        <begin position="266"/>
        <end position="374"/>
    </location>
</feature>
<dbReference type="InterPro" id="IPR001001">
    <property type="entry name" value="DNA_polIII_beta"/>
</dbReference>
<dbReference type="Gene3D" id="3.70.10.10">
    <property type="match status" value="1"/>
</dbReference>
<dbReference type="SMART" id="SM00480">
    <property type="entry name" value="POL3Bc"/>
    <property type="match status" value="1"/>
</dbReference>
<dbReference type="STRING" id="690850.Desaf_1192"/>
<keyword evidence="9" id="KW-0238">DNA-binding</keyword>
<comment type="subcellular location">
    <subcellularLocation>
        <location evidence="1">Cytoplasm</location>
    </subcellularLocation>
</comment>
<keyword evidence="5" id="KW-0808">Transferase</keyword>
<dbReference type="SUPFAM" id="SSF55979">
    <property type="entry name" value="DNA clamp"/>
    <property type="match status" value="3"/>
</dbReference>
<dbReference type="PANTHER" id="PTHR30478:SF0">
    <property type="entry name" value="BETA SLIDING CLAMP"/>
    <property type="match status" value="1"/>
</dbReference>
<evidence type="ECO:0000256" key="8">
    <source>
        <dbReference type="ARBA" id="ARBA00022932"/>
    </source>
</evidence>
<dbReference type="AlphaFoldDB" id="F3YY88"/>
<dbReference type="GO" id="GO:0009360">
    <property type="term" value="C:DNA polymerase III complex"/>
    <property type="evidence" value="ECO:0007669"/>
    <property type="project" value="InterPro"/>
</dbReference>
<evidence type="ECO:0000256" key="6">
    <source>
        <dbReference type="ARBA" id="ARBA00022695"/>
    </source>
</evidence>
<dbReference type="InterPro" id="IPR022635">
    <property type="entry name" value="DNA_polIII_beta_C"/>
</dbReference>
<evidence type="ECO:0000256" key="3">
    <source>
        <dbReference type="ARBA" id="ARBA00021035"/>
    </source>
</evidence>
<dbReference type="GO" id="GO:0003677">
    <property type="term" value="F:DNA binding"/>
    <property type="evidence" value="ECO:0007669"/>
    <property type="project" value="UniProtKB-KW"/>
</dbReference>
<dbReference type="eggNOG" id="COG0592">
    <property type="taxonomic scope" value="Bacteria"/>
</dbReference>
<dbReference type="Gene3D" id="3.10.150.10">
    <property type="entry name" value="DNA Polymerase III, subunit A, domain 2"/>
    <property type="match status" value="1"/>
</dbReference>
<proteinExistence type="inferred from homology"/>
<evidence type="ECO:0000313" key="14">
    <source>
        <dbReference type="EMBL" id="EGJ49532.1"/>
    </source>
</evidence>
<evidence type="ECO:0000256" key="5">
    <source>
        <dbReference type="ARBA" id="ARBA00022679"/>
    </source>
</evidence>
<dbReference type="Proteomes" id="UP000007844">
    <property type="component" value="Chromosome"/>
</dbReference>
<name>F3YY88_DESAF</name>
<evidence type="ECO:0000256" key="10">
    <source>
        <dbReference type="ARBA" id="ARBA00030988"/>
    </source>
</evidence>
<evidence type="ECO:0000313" key="15">
    <source>
        <dbReference type="Proteomes" id="UP000007844"/>
    </source>
</evidence>
<dbReference type="Pfam" id="PF02768">
    <property type="entry name" value="DNA_pol3_beta_3"/>
    <property type="match status" value="1"/>
</dbReference>
<dbReference type="Pfam" id="PF00712">
    <property type="entry name" value="DNA_pol3_beta"/>
    <property type="match status" value="1"/>
</dbReference>
<feature type="domain" description="DNA polymerase III beta sliding clamp N-terminal" evidence="12">
    <location>
        <begin position="1"/>
        <end position="112"/>
    </location>
</feature>
<protein>
    <recommendedName>
        <fullName evidence="3">Beta sliding clamp</fullName>
    </recommendedName>
    <alternativeName>
        <fullName evidence="11">Beta-clamp processivity factor</fullName>
    </alternativeName>
    <alternativeName>
        <fullName evidence="10">DNA polymerase III beta sliding clamp subunit</fullName>
    </alternativeName>
</protein>
<keyword evidence="4" id="KW-0963">Cytoplasm</keyword>
<evidence type="ECO:0000256" key="9">
    <source>
        <dbReference type="ARBA" id="ARBA00023125"/>
    </source>
</evidence>
<dbReference type="KEGG" id="daf:Desaf_1192"/>
<dbReference type="EMBL" id="CP003221">
    <property type="protein sequence ID" value="EGJ49532.1"/>
    <property type="molecule type" value="Genomic_DNA"/>
</dbReference>
<evidence type="ECO:0000256" key="1">
    <source>
        <dbReference type="ARBA" id="ARBA00004496"/>
    </source>
</evidence>
<evidence type="ECO:0000256" key="11">
    <source>
        <dbReference type="ARBA" id="ARBA00033276"/>
    </source>
</evidence>
<evidence type="ECO:0000256" key="7">
    <source>
        <dbReference type="ARBA" id="ARBA00022705"/>
    </source>
</evidence>
<reference evidence="14 15" key="1">
    <citation type="journal article" date="2011" name="J. Bacteriol.">
        <title>Genome sequence of the mercury-methylating and pleomorphic Desulfovibrio africanus Strain Walvis Bay.</title>
        <authorList>
            <person name="Brown S.D."/>
            <person name="Wall J.D."/>
            <person name="Kucken A.M."/>
            <person name="Gilmour C.C."/>
            <person name="Podar M."/>
            <person name="Brandt C.C."/>
            <person name="Teshima H."/>
            <person name="Detter J.C."/>
            <person name="Han C.S."/>
            <person name="Land M.L."/>
            <person name="Lucas S."/>
            <person name="Han J."/>
            <person name="Pennacchio L."/>
            <person name="Nolan M."/>
            <person name="Pitluck S."/>
            <person name="Woyke T."/>
            <person name="Goodwin L."/>
            <person name="Palumbo A.V."/>
            <person name="Elias D.A."/>
        </authorList>
    </citation>
    <scope>NUCLEOTIDE SEQUENCE [LARGE SCALE GENOMIC DNA]</scope>
    <source>
        <strain evidence="14 15">Walvis Bay</strain>
    </source>
</reference>
<evidence type="ECO:0000259" key="13">
    <source>
        <dbReference type="Pfam" id="PF02768"/>
    </source>
</evidence>
<evidence type="ECO:0000256" key="2">
    <source>
        <dbReference type="ARBA" id="ARBA00010752"/>
    </source>
</evidence>
<evidence type="ECO:0000259" key="12">
    <source>
        <dbReference type="Pfam" id="PF00712"/>
    </source>
</evidence>
<dbReference type="GO" id="GO:0005737">
    <property type="term" value="C:cytoplasm"/>
    <property type="evidence" value="ECO:0007669"/>
    <property type="project" value="UniProtKB-SubCell"/>
</dbReference>
<keyword evidence="6" id="KW-0548">Nucleotidyltransferase</keyword>
<gene>
    <name evidence="14" type="ORF">Desaf_1192</name>
</gene>
<dbReference type="CDD" id="cd00140">
    <property type="entry name" value="beta_clamp"/>
    <property type="match status" value="1"/>
</dbReference>
<sequence>MFVRVFRDDIIEGLQKSASIIPAKTGAAFLRTIWLKAEDGALKIMATDSNLEFCGSYKAEIVQEGLAGVQGRAFYDLMRKLPSGQITIRTDEATKNAIIEQGSRKYKLPVNDPSWFQKFSDYPESGGVFWSGDFLQELIDRVAFCISDEDTMEAIACMNMVGKDVEGEKVVEVCGLNGHQFAMVRFVNDDIAGLLPENGILVQKKYVSELKKWLTADEIELAISDKRLFCRTGDRRETFSLPLSYYQYPDYQGFLAKVQGNGASSLSFARTEMIESLDRIMIFNSETNRCVNFVFNGQELTLFSQGQDVGQASESIQVDFSGELEKIAFPTRNLIEILGHYSSDRVSFTLTGSEGPCGIRSEQDKDYLVIIMPMKIVEETYFKEEND</sequence>
<dbReference type="GO" id="GO:0006271">
    <property type="term" value="P:DNA strand elongation involved in DNA replication"/>
    <property type="evidence" value="ECO:0007669"/>
    <property type="project" value="TreeGrafter"/>
</dbReference>
<dbReference type="GO" id="GO:0003887">
    <property type="term" value="F:DNA-directed DNA polymerase activity"/>
    <property type="evidence" value="ECO:0007669"/>
    <property type="project" value="UniProtKB-KW"/>
</dbReference>
<comment type="similarity">
    <text evidence="2">Belongs to the beta sliding clamp family.</text>
</comment>
<dbReference type="InterPro" id="IPR022634">
    <property type="entry name" value="DNA_polIII_beta_N"/>
</dbReference>
<organism evidence="14 15">
    <name type="scientific">Desulfocurvibacter africanus subsp. africanus str. Walvis Bay</name>
    <dbReference type="NCBI Taxonomy" id="690850"/>
    <lineage>
        <taxon>Bacteria</taxon>
        <taxon>Pseudomonadati</taxon>
        <taxon>Thermodesulfobacteriota</taxon>
        <taxon>Desulfovibrionia</taxon>
        <taxon>Desulfovibrionales</taxon>
        <taxon>Desulfovibrionaceae</taxon>
        <taxon>Desulfocurvibacter</taxon>
    </lineage>
</organism>
<keyword evidence="15" id="KW-1185">Reference proteome</keyword>